<dbReference type="SUPFAM" id="SSF51445">
    <property type="entry name" value="(Trans)glycosidases"/>
    <property type="match status" value="1"/>
</dbReference>
<dbReference type="eggNOG" id="COG3868">
    <property type="taxonomic scope" value="Bacteria"/>
</dbReference>
<reference evidence="2" key="2">
    <citation type="submission" date="2014-09" db="EMBL/GenBank/DDBJ databases">
        <title>Criblamydia sequanensis harbors a mega-plasmid encoding arsenite resistance.</title>
        <authorList>
            <person name="Bertelli C."/>
            <person name="Goesmann A."/>
            <person name="Greub G."/>
        </authorList>
    </citation>
    <scope>NUCLEOTIDE SEQUENCE [LARGE SCALE GENOMIC DNA]</scope>
    <source>
        <strain evidence="2">CRIB-18</strain>
    </source>
</reference>
<dbReference type="Proteomes" id="UP000031552">
    <property type="component" value="Unassembled WGS sequence"/>
</dbReference>
<evidence type="ECO:0000259" key="1">
    <source>
        <dbReference type="Pfam" id="PF03537"/>
    </source>
</evidence>
<sequence>MRLLVMNKLSMQYFWLLWTIILFCESRSFADNRPFAIIYNSEISKDTLKNFNLLVMDDTTLPLIETINQSDVTTLGYLNLGEIEKSRKYFSKVLDLGILLSENPNWPSEYAIDIRSLKWAEFVIEDLIPLLLFKRFDGLFIDTLDTPLELERQNPSQFSGMRESAISLIKAIRINYPDVPIMVNRAYEILPEIGGLINMVLAESLFTSYDFSKKEYRKENEEEIKRQIDFLKNLKKLFPHLTIYTLDYWNSSDSQGIKAIYERSEKEGFIPYVADIDLMKIQEKP</sequence>
<dbReference type="PRINTS" id="PR01545">
    <property type="entry name" value="THEMAYE10DUF"/>
</dbReference>
<reference evidence="2" key="1">
    <citation type="submission" date="2013-12" db="EMBL/GenBank/DDBJ databases">
        <authorList>
            <person name="Linke B."/>
        </authorList>
    </citation>
    <scope>NUCLEOTIDE SEQUENCE [LARGE SCALE GENOMIC DNA]</scope>
    <source>
        <strain evidence="2">CRIB-18</strain>
    </source>
</reference>
<dbReference type="Gene3D" id="3.20.20.70">
    <property type="entry name" value="Aldolase class I"/>
    <property type="match status" value="1"/>
</dbReference>
<proteinExistence type="predicted"/>
<evidence type="ECO:0000313" key="2">
    <source>
        <dbReference type="EMBL" id="CDR34307.1"/>
    </source>
</evidence>
<dbReference type="InterPro" id="IPR004352">
    <property type="entry name" value="GH114_TIM-barrel"/>
</dbReference>
<gene>
    <name evidence="2" type="ORF">CSEC_1493</name>
</gene>
<name>A0A090CZA7_9BACT</name>
<protein>
    <recommendedName>
        <fullName evidence="1">Glycoside-hydrolase family GH114 TIM-barrel domain-containing protein</fullName>
    </recommendedName>
</protein>
<dbReference type="Pfam" id="PF03537">
    <property type="entry name" value="Glyco_hydro_114"/>
    <property type="match status" value="1"/>
</dbReference>
<organism evidence="2 3">
    <name type="scientific">Candidatus Criblamydia sequanensis CRIB-18</name>
    <dbReference type="NCBI Taxonomy" id="1437425"/>
    <lineage>
        <taxon>Bacteria</taxon>
        <taxon>Pseudomonadati</taxon>
        <taxon>Chlamydiota</taxon>
        <taxon>Chlamydiia</taxon>
        <taxon>Parachlamydiales</taxon>
        <taxon>Candidatus Criblamydiaceae</taxon>
        <taxon>Candidatus Criblamydia</taxon>
    </lineage>
</organism>
<dbReference type="InterPro" id="IPR017853">
    <property type="entry name" value="GH"/>
</dbReference>
<dbReference type="EMBL" id="CCEJ010000007">
    <property type="protein sequence ID" value="CDR34307.1"/>
    <property type="molecule type" value="Genomic_DNA"/>
</dbReference>
<comment type="caution">
    <text evidence="2">The sequence shown here is derived from an EMBL/GenBank/DDBJ whole genome shotgun (WGS) entry which is preliminary data.</text>
</comment>
<accession>A0A090CZA7</accession>
<keyword evidence="3" id="KW-1185">Reference proteome</keyword>
<dbReference type="STRING" id="1437425.CSEC_1493"/>
<evidence type="ECO:0000313" key="3">
    <source>
        <dbReference type="Proteomes" id="UP000031552"/>
    </source>
</evidence>
<dbReference type="PANTHER" id="PTHR35882:SF2">
    <property type="entry name" value="PELA"/>
    <property type="match status" value="1"/>
</dbReference>
<dbReference type="AlphaFoldDB" id="A0A090CZA7"/>
<dbReference type="InterPro" id="IPR016062">
    <property type="entry name" value="TM1410-rel"/>
</dbReference>
<feature type="domain" description="Glycoside-hydrolase family GH114 TIM-barrel" evidence="1">
    <location>
        <begin position="56"/>
        <end position="279"/>
    </location>
</feature>
<dbReference type="PANTHER" id="PTHR35882">
    <property type="entry name" value="PELA"/>
    <property type="match status" value="1"/>
</dbReference>
<dbReference type="InterPro" id="IPR013785">
    <property type="entry name" value="Aldolase_TIM"/>
</dbReference>
<dbReference type="RefSeq" id="WP_053331892.1">
    <property type="nucleotide sequence ID" value="NZ_CCEJ010000007.1"/>
</dbReference>